<gene>
    <name evidence="1" type="ORF">TKK_008614</name>
</gene>
<dbReference type="EMBL" id="JBJJXI010000062">
    <property type="protein sequence ID" value="KAL3397507.1"/>
    <property type="molecule type" value="Genomic_DNA"/>
</dbReference>
<evidence type="ECO:0008006" key="3">
    <source>
        <dbReference type="Google" id="ProtNLM"/>
    </source>
</evidence>
<evidence type="ECO:0000313" key="1">
    <source>
        <dbReference type="EMBL" id="KAL3397507.1"/>
    </source>
</evidence>
<name>A0ABD2WWT4_9HYME</name>
<evidence type="ECO:0000313" key="2">
    <source>
        <dbReference type="Proteomes" id="UP001627154"/>
    </source>
</evidence>
<protein>
    <recommendedName>
        <fullName evidence="3">Ubiquitin-like protease family profile domain-containing protein</fullName>
    </recommendedName>
</protein>
<dbReference type="SUPFAM" id="SSF54001">
    <property type="entry name" value="Cysteine proteinases"/>
    <property type="match status" value="1"/>
</dbReference>
<dbReference type="InterPro" id="IPR038765">
    <property type="entry name" value="Papain-like_cys_pep_sf"/>
</dbReference>
<accession>A0ABD2WWT4</accession>
<reference evidence="1 2" key="1">
    <citation type="journal article" date="2024" name="bioRxiv">
        <title>A reference genome for Trichogramma kaykai: A tiny desert-dwelling parasitoid wasp with competing sex-ratio distorters.</title>
        <authorList>
            <person name="Culotta J."/>
            <person name="Lindsey A.R."/>
        </authorList>
    </citation>
    <scope>NUCLEOTIDE SEQUENCE [LARGE SCALE GENOMIC DNA]</scope>
    <source>
        <strain evidence="1 2">KSX58</strain>
    </source>
</reference>
<proteinExistence type="predicted"/>
<keyword evidence="2" id="KW-1185">Reference proteome</keyword>
<dbReference type="Proteomes" id="UP001627154">
    <property type="component" value="Unassembled WGS sequence"/>
</dbReference>
<organism evidence="1 2">
    <name type="scientific">Trichogramma kaykai</name>
    <dbReference type="NCBI Taxonomy" id="54128"/>
    <lineage>
        <taxon>Eukaryota</taxon>
        <taxon>Metazoa</taxon>
        <taxon>Ecdysozoa</taxon>
        <taxon>Arthropoda</taxon>
        <taxon>Hexapoda</taxon>
        <taxon>Insecta</taxon>
        <taxon>Pterygota</taxon>
        <taxon>Neoptera</taxon>
        <taxon>Endopterygota</taxon>
        <taxon>Hymenoptera</taxon>
        <taxon>Apocrita</taxon>
        <taxon>Proctotrupomorpha</taxon>
        <taxon>Chalcidoidea</taxon>
        <taxon>Trichogrammatidae</taxon>
        <taxon>Trichogramma</taxon>
    </lineage>
</organism>
<dbReference type="AlphaFoldDB" id="A0ABD2WWT4"/>
<comment type="caution">
    <text evidence="1">The sequence shown here is derived from an EMBL/GenBank/DDBJ whole genome shotgun (WGS) entry which is preliminary data.</text>
</comment>
<sequence length="82" mass="9518">MHWIAVLMIRQESSVWRSYVANSLGPICYYYFPKATLKMLDLQEYLTSISSMIGVSDKQQNDACNCGMYTLRNLRTLILEET</sequence>